<keyword evidence="1" id="KW-0732">Signal</keyword>
<protein>
    <submittedName>
        <fullName evidence="2">Uncharacterized protein</fullName>
    </submittedName>
</protein>
<dbReference type="AlphaFoldDB" id="A0A927I394"/>
<accession>A0A927I394</accession>
<sequence>MRLIASFAMVAILAVGAAPALSHQAPSGWDYPFYCCSGADCAPIAAETVREGHGGFIVTVAPGTHPMWPTERRQPLILEIPYDKAKESPDGHFHLCIDDAGDLLCFFAPAGSS</sequence>
<organism evidence="2 3">
    <name type="scientific">Bosea spartocytisi</name>
    <dbReference type="NCBI Taxonomy" id="2773451"/>
    <lineage>
        <taxon>Bacteria</taxon>
        <taxon>Pseudomonadati</taxon>
        <taxon>Pseudomonadota</taxon>
        <taxon>Alphaproteobacteria</taxon>
        <taxon>Hyphomicrobiales</taxon>
        <taxon>Boseaceae</taxon>
        <taxon>Bosea</taxon>
    </lineage>
</organism>
<name>A0A927I394_9HYPH</name>
<evidence type="ECO:0000313" key="2">
    <source>
        <dbReference type="EMBL" id="MBD3848698.1"/>
    </source>
</evidence>
<dbReference type="RefSeq" id="WP_113254814.1">
    <property type="nucleotide sequence ID" value="NZ_JACXWY010000021.1"/>
</dbReference>
<gene>
    <name evidence="2" type="ORF">IED13_23630</name>
</gene>
<dbReference type="Proteomes" id="UP000619295">
    <property type="component" value="Unassembled WGS sequence"/>
</dbReference>
<evidence type="ECO:0000256" key="1">
    <source>
        <dbReference type="SAM" id="SignalP"/>
    </source>
</evidence>
<evidence type="ECO:0000313" key="3">
    <source>
        <dbReference type="Proteomes" id="UP000619295"/>
    </source>
</evidence>
<feature type="chain" id="PRO_5036721302" evidence="1">
    <location>
        <begin position="21"/>
        <end position="113"/>
    </location>
</feature>
<proteinExistence type="predicted"/>
<feature type="signal peptide" evidence="1">
    <location>
        <begin position="1"/>
        <end position="20"/>
    </location>
</feature>
<keyword evidence="3" id="KW-1185">Reference proteome</keyword>
<dbReference type="EMBL" id="JACXWY010000021">
    <property type="protein sequence ID" value="MBD3848698.1"/>
    <property type="molecule type" value="Genomic_DNA"/>
</dbReference>
<comment type="caution">
    <text evidence="2">The sequence shown here is derived from an EMBL/GenBank/DDBJ whole genome shotgun (WGS) entry which is preliminary data.</text>
</comment>
<reference evidence="2" key="1">
    <citation type="submission" date="2020-09" db="EMBL/GenBank/DDBJ databases">
        <title>Bosea spartocytisi sp. nov. a root nodule endophyte of Spartocytisus supranubius in the high mountain ecosystem fo the Teide National Park (Canary Islands, Spain).</title>
        <authorList>
            <person name="Pulido-Suarez L."/>
            <person name="Peix A."/>
            <person name="Igual J.M."/>
            <person name="Socas-Perez N."/>
            <person name="Velazquez E."/>
            <person name="Flores-Felix J.D."/>
            <person name="Leon-Barrios M."/>
        </authorList>
    </citation>
    <scope>NUCLEOTIDE SEQUENCE</scope>
    <source>
        <strain evidence="2">SSUT16</strain>
    </source>
</reference>